<evidence type="ECO:0008006" key="5">
    <source>
        <dbReference type="Google" id="ProtNLM"/>
    </source>
</evidence>
<proteinExistence type="predicted"/>
<keyword evidence="2" id="KW-0732">Signal</keyword>
<accession>R0HF02</accession>
<evidence type="ECO:0000256" key="2">
    <source>
        <dbReference type="SAM" id="SignalP"/>
    </source>
</evidence>
<feature type="region of interest" description="Disordered" evidence="1">
    <location>
        <begin position="67"/>
        <end position="91"/>
    </location>
</feature>
<feature type="signal peptide" evidence="2">
    <location>
        <begin position="1"/>
        <end position="16"/>
    </location>
</feature>
<organism evidence="3 4">
    <name type="scientific">Capsella rubella</name>
    <dbReference type="NCBI Taxonomy" id="81985"/>
    <lineage>
        <taxon>Eukaryota</taxon>
        <taxon>Viridiplantae</taxon>
        <taxon>Streptophyta</taxon>
        <taxon>Embryophyta</taxon>
        <taxon>Tracheophyta</taxon>
        <taxon>Spermatophyta</taxon>
        <taxon>Magnoliopsida</taxon>
        <taxon>eudicotyledons</taxon>
        <taxon>Gunneridae</taxon>
        <taxon>Pentapetalae</taxon>
        <taxon>rosids</taxon>
        <taxon>malvids</taxon>
        <taxon>Brassicales</taxon>
        <taxon>Brassicaceae</taxon>
        <taxon>Camelineae</taxon>
        <taxon>Capsella</taxon>
    </lineage>
</organism>
<feature type="chain" id="PRO_5004351994" description="Secreted protein" evidence="2">
    <location>
        <begin position="17"/>
        <end position="91"/>
    </location>
</feature>
<protein>
    <recommendedName>
        <fullName evidence="5">Secreted protein</fullName>
    </recommendedName>
</protein>
<dbReference type="Proteomes" id="UP000029121">
    <property type="component" value="Unassembled WGS sequence"/>
</dbReference>
<gene>
    <name evidence="3" type="ORF">CARUB_v10024414mg</name>
</gene>
<name>R0HF02_9BRAS</name>
<dbReference type="EMBL" id="KB870808">
    <property type="protein sequence ID" value="EOA28224.1"/>
    <property type="molecule type" value="Genomic_DNA"/>
</dbReference>
<keyword evidence="4" id="KW-1185">Reference proteome</keyword>
<evidence type="ECO:0000313" key="4">
    <source>
        <dbReference type="Proteomes" id="UP000029121"/>
    </source>
</evidence>
<feature type="compositionally biased region" description="Acidic residues" evidence="1">
    <location>
        <begin position="82"/>
        <end position="91"/>
    </location>
</feature>
<dbReference type="AlphaFoldDB" id="R0HF02"/>
<evidence type="ECO:0000256" key="1">
    <source>
        <dbReference type="SAM" id="MobiDB-lite"/>
    </source>
</evidence>
<evidence type="ECO:0000313" key="3">
    <source>
        <dbReference type="EMBL" id="EOA28224.1"/>
    </source>
</evidence>
<sequence>MYFFFLPVISSHILFCTLHLRLTIFTREAGEVCKRDGSIEQQHKCWRIWQGGVSHSESFLGRFPDLRSPTYPEDPSLTLTVPEDDDDETPE</sequence>
<reference evidence="4" key="1">
    <citation type="journal article" date="2013" name="Nat. Genet.">
        <title>The Capsella rubella genome and the genomic consequences of rapid mating system evolution.</title>
        <authorList>
            <person name="Slotte T."/>
            <person name="Hazzouri K.M."/>
            <person name="Agren J.A."/>
            <person name="Koenig D."/>
            <person name="Maumus F."/>
            <person name="Guo Y.L."/>
            <person name="Steige K."/>
            <person name="Platts A.E."/>
            <person name="Escobar J.S."/>
            <person name="Newman L.K."/>
            <person name="Wang W."/>
            <person name="Mandakova T."/>
            <person name="Vello E."/>
            <person name="Smith L.M."/>
            <person name="Henz S.R."/>
            <person name="Steffen J."/>
            <person name="Takuno S."/>
            <person name="Brandvain Y."/>
            <person name="Coop G."/>
            <person name="Andolfatto P."/>
            <person name="Hu T.T."/>
            <person name="Blanchette M."/>
            <person name="Clark R.M."/>
            <person name="Quesneville H."/>
            <person name="Nordborg M."/>
            <person name="Gaut B.S."/>
            <person name="Lysak M.A."/>
            <person name="Jenkins J."/>
            <person name="Grimwood J."/>
            <person name="Chapman J."/>
            <person name="Prochnik S."/>
            <person name="Shu S."/>
            <person name="Rokhsar D."/>
            <person name="Schmutz J."/>
            <person name="Weigel D."/>
            <person name="Wright S.I."/>
        </authorList>
    </citation>
    <scope>NUCLEOTIDE SEQUENCE [LARGE SCALE GENOMIC DNA]</scope>
    <source>
        <strain evidence="4">cv. Monte Gargano</strain>
    </source>
</reference>